<dbReference type="AlphaFoldDB" id="A0A835CT72"/>
<comment type="caution">
    <text evidence="2">The sequence shown here is derived from an EMBL/GenBank/DDBJ whole genome shotgun (WGS) entry which is preliminary data.</text>
</comment>
<evidence type="ECO:0000256" key="1">
    <source>
        <dbReference type="SAM" id="SignalP"/>
    </source>
</evidence>
<name>A0A835CT72_APHGI</name>
<organism evidence="2 3">
    <name type="scientific">Aphidius gifuensis</name>
    <name type="common">Parasitoid wasp</name>
    <dbReference type="NCBI Taxonomy" id="684658"/>
    <lineage>
        <taxon>Eukaryota</taxon>
        <taxon>Metazoa</taxon>
        <taxon>Ecdysozoa</taxon>
        <taxon>Arthropoda</taxon>
        <taxon>Hexapoda</taxon>
        <taxon>Insecta</taxon>
        <taxon>Pterygota</taxon>
        <taxon>Neoptera</taxon>
        <taxon>Endopterygota</taxon>
        <taxon>Hymenoptera</taxon>
        <taxon>Apocrita</taxon>
        <taxon>Ichneumonoidea</taxon>
        <taxon>Braconidae</taxon>
        <taxon>Aphidiinae</taxon>
        <taxon>Aphidius</taxon>
    </lineage>
</organism>
<accession>A0A835CT72</accession>
<keyword evidence="1" id="KW-0732">Signal</keyword>
<evidence type="ECO:0000313" key="2">
    <source>
        <dbReference type="EMBL" id="KAF7994744.1"/>
    </source>
</evidence>
<dbReference type="Proteomes" id="UP000639338">
    <property type="component" value="Unassembled WGS sequence"/>
</dbReference>
<gene>
    <name evidence="2" type="ORF">HCN44_004216</name>
</gene>
<reference evidence="2 3" key="1">
    <citation type="submission" date="2020-08" db="EMBL/GenBank/DDBJ databases">
        <title>Aphidius gifuensis genome sequencing and assembly.</title>
        <authorList>
            <person name="Du Z."/>
        </authorList>
    </citation>
    <scope>NUCLEOTIDE SEQUENCE [LARGE SCALE GENOMIC DNA]</scope>
    <source>
        <strain evidence="2">YNYX2018</strain>
        <tissue evidence="2">Adults</tissue>
    </source>
</reference>
<keyword evidence="3" id="KW-1185">Reference proteome</keyword>
<feature type="chain" id="PRO_5032815999" evidence="1">
    <location>
        <begin position="21"/>
        <end position="104"/>
    </location>
</feature>
<evidence type="ECO:0000313" key="3">
    <source>
        <dbReference type="Proteomes" id="UP000639338"/>
    </source>
</evidence>
<protein>
    <submittedName>
        <fullName evidence="2">Uncharacterized protein</fullName>
    </submittedName>
</protein>
<sequence>MARWFLIAFAITLIVGLAQALPAPQQETSTPAYEIGETWKNLGDKLNQGLETLKNDPNVQNFLKNGQDFFKDGKDFLKDGLTKLQEQTSKLVPKTDDTQKPATQ</sequence>
<proteinExistence type="predicted"/>
<feature type="signal peptide" evidence="1">
    <location>
        <begin position="1"/>
        <end position="20"/>
    </location>
</feature>
<dbReference type="EMBL" id="JACMRX010000002">
    <property type="protein sequence ID" value="KAF7994744.1"/>
    <property type="molecule type" value="Genomic_DNA"/>
</dbReference>